<proteinExistence type="predicted"/>
<evidence type="ECO:0000256" key="1">
    <source>
        <dbReference type="SAM" id="MobiDB-lite"/>
    </source>
</evidence>
<comment type="caution">
    <text evidence="3">The sequence shown here is derived from an EMBL/GenBank/DDBJ whole genome shotgun (WGS) entry which is preliminary data.</text>
</comment>
<reference evidence="3 4" key="1">
    <citation type="journal article" date="2016" name="Sci. Rep.">
        <title>Metabolic traits of an uncultured archaeal lineage -MSBL1- from brine pools of the Red Sea.</title>
        <authorList>
            <person name="Mwirichia R."/>
            <person name="Alam I."/>
            <person name="Rashid M."/>
            <person name="Vinu M."/>
            <person name="Ba-Alawi W."/>
            <person name="Anthony Kamau A."/>
            <person name="Kamanda Ngugi D."/>
            <person name="Goker M."/>
            <person name="Klenk H.P."/>
            <person name="Bajic V."/>
            <person name="Stingl U."/>
        </authorList>
    </citation>
    <scope>NUCLEOTIDE SEQUENCE [LARGE SCALE GENOMIC DNA]</scope>
    <source>
        <strain evidence="3">SCGC-AAA382C18</strain>
    </source>
</reference>
<dbReference type="EMBL" id="LHYF01000062">
    <property type="protein sequence ID" value="KXB05909.1"/>
    <property type="molecule type" value="Genomic_DNA"/>
</dbReference>
<dbReference type="PANTHER" id="PTHR34614">
    <property type="match status" value="1"/>
</dbReference>
<feature type="region of interest" description="Disordered" evidence="1">
    <location>
        <begin position="141"/>
        <end position="178"/>
    </location>
</feature>
<name>A0A133VHJ7_9EURY</name>
<organism evidence="3 4">
    <name type="scientific">candidate division MSBL1 archaeon SCGC-AAA382C18</name>
    <dbReference type="NCBI Taxonomy" id="1698281"/>
    <lineage>
        <taxon>Archaea</taxon>
        <taxon>Methanobacteriati</taxon>
        <taxon>Methanobacteriota</taxon>
        <taxon>candidate division MSBL1</taxon>
    </lineage>
</organism>
<dbReference type="InterPro" id="IPR002559">
    <property type="entry name" value="Transposase_11"/>
</dbReference>
<dbReference type="InterPro" id="IPR047654">
    <property type="entry name" value="IS1634_transpos"/>
</dbReference>
<dbReference type="Pfam" id="PF01609">
    <property type="entry name" value="DDE_Tnp_1"/>
    <property type="match status" value="1"/>
</dbReference>
<dbReference type="GO" id="GO:0003677">
    <property type="term" value="F:DNA binding"/>
    <property type="evidence" value="ECO:0007669"/>
    <property type="project" value="InterPro"/>
</dbReference>
<keyword evidence="4" id="KW-1185">Reference proteome</keyword>
<accession>A0A133VHJ7</accession>
<gene>
    <name evidence="3" type="ORF">AKJ52_02855</name>
</gene>
<dbReference type="GO" id="GO:0004803">
    <property type="term" value="F:transposase activity"/>
    <property type="evidence" value="ECO:0007669"/>
    <property type="project" value="InterPro"/>
</dbReference>
<dbReference type="PANTHER" id="PTHR34614:SF2">
    <property type="entry name" value="TRANSPOSASE IS4-LIKE DOMAIN-CONTAINING PROTEIN"/>
    <property type="match status" value="1"/>
</dbReference>
<feature type="compositionally biased region" description="Basic and acidic residues" evidence="1">
    <location>
        <begin position="141"/>
        <end position="175"/>
    </location>
</feature>
<dbReference type="NCBIfam" id="NF033559">
    <property type="entry name" value="transpos_IS1634"/>
    <property type="match status" value="1"/>
</dbReference>
<dbReference type="Proteomes" id="UP000070404">
    <property type="component" value="Unassembled WGS sequence"/>
</dbReference>
<feature type="domain" description="Transposase IS4-like" evidence="2">
    <location>
        <begin position="26"/>
        <end position="278"/>
    </location>
</feature>
<evidence type="ECO:0000259" key="2">
    <source>
        <dbReference type="Pfam" id="PF01609"/>
    </source>
</evidence>
<dbReference type="GO" id="GO:0006313">
    <property type="term" value="P:DNA transposition"/>
    <property type="evidence" value="ECO:0007669"/>
    <property type="project" value="InterPro"/>
</dbReference>
<sequence>MDFGYSRDHRSDKEQIVLGVIMCERIPIAHKLWSGNTVDKSTLKETVERLKERFEMGKMVFVADRGVMTIPNLKELEDVGYEYVLSTDRRKGDLAEELLKKDVPGEESQRAREVHQEEADDATRRYILCLDEKTRKERLETLDETRGGKKKELQDLKDRFEESQKGRGRPMTEKGVKKRANKIVRGHKRLFDIWFDETLKWKLKKEKWEYERTIAGKFLLVTTSDLKPSNAMEAYKDLKDVERAFDELKNFLKIRPIYHHTDKRLEGHVFVCILALLLERLIERKTDQPFTKIFRKLKMLKASVIKFRGEKFIQRTKLEKSQRQIFESIGTIEPPKILDVVTKK</sequence>
<protein>
    <recommendedName>
        <fullName evidence="2">Transposase IS4-like domain-containing protein</fullName>
    </recommendedName>
</protein>
<evidence type="ECO:0000313" key="4">
    <source>
        <dbReference type="Proteomes" id="UP000070404"/>
    </source>
</evidence>
<evidence type="ECO:0000313" key="3">
    <source>
        <dbReference type="EMBL" id="KXB05909.1"/>
    </source>
</evidence>
<dbReference type="AlphaFoldDB" id="A0A133VHJ7"/>